<dbReference type="GO" id="GO:0005524">
    <property type="term" value="F:ATP binding"/>
    <property type="evidence" value="ECO:0007669"/>
    <property type="project" value="UniProtKB-KW"/>
</dbReference>
<keyword evidence="5" id="KW-0812">Transmembrane</keyword>
<dbReference type="GO" id="GO:0000155">
    <property type="term" value="F:phosphorelay sensor kinase activity"/>
    <property type="evidence" value="ECO:0007669"/>
    <property type="project" value="InterPro"/>
</dbReference>
<dbReference type="InterPro" id="IPR004358">
    <property type="entry name" value="Sig_transdc_His_kin-like_C"/>
</dbReference>
<feature type="domain" description="Histidine kinase" evidence="6">
    <location>
        <begin position="405"/>
        <end position="637"/>
    </location>
</feature>
<keyword evidence="5" id="KW-0472">Membrane</keyword>
<dbReference type="SMART" id="SM00387">
    <property type="entry name" value="HATPase_c"/>
    <property type="match status" value="1"/>
</dbReference>
<sequence>MTQQYTDAVSNPFSSRIGRRIIIIMVILSGILTLTTTLLQIYWDYRQEINDINQKHYEVENVHSELLVSSLWSYDLALLQQHLDLLVNLPKIQYLEIQSVQTVLSAGEKVENYPITDTYPLVYFNLPDQSFETIGTIYVESNAEEIYTALFQQFLTTLAINAFKTLFVCGILLIVFHSSINQRIFQIVEYLRRYNPRHPDLPLQLNNHKWVMEKNDELDLLGYEANRITANITKLYQNIQQEKERLADFTQVSSDWLWETNQQGELIYCSESMINTLRIDLEQKPTFNDIDCFSKTNDLLIALEQQRNFNHCEVTIEQASGKQYLMLQAIARYKDEIFIGFRGTALNISSLKNTQLQLHELNESLEQQVAIRTHDLELSMAQLKATQKQLIEAEKLSALGGLVAGVAHEVNTPLGISVTAASIINETAIALNQAFSNQTLTSTEFSELMQRMTSSGKMLENNLNRAAKLIRDFKQTAVDQVSESRCEFELVQTLDALMASLHSETKKIPVEPEIISPSGPIKMNSLPGVITQIVTNLVLNSVNHAFEQQPNAKISIQLSEIEDSVLIEYQDNGCGVAPHLHHKIFEPFYTSKRGYGGSGLGLNLVFNLVKQKLNGDLKFESEINHGVKFIIRIPKKLPLIIDNGKNQ</sequence>
<accession>A0AAU6UCA7</accession>
<dbReference type="Pfam" id="PF17149">
    <property type="entry name" value="CHASE5"/>
    <property type="match status" value="1"/>
</dbReference>
<reference evidence="7" key="1">
    <citation type="submission" date="2022-03" db="EMBL/GenBank/DDBJ databases">
        <title>Sea Food Isolates.</title>
        <authorList>
            <person name="Li c."/>
        </authorList>
    </citation>
    <scope>NUCLEOTIDE SEQUENCE</scope>
    <source>
        <strain evidence="7">19NY04SH03</strain>
    </source>
</reference>
<gene>
    <name evidence="7" type="ORF">MRN42_07630</name>
</gene>
<dbReference type="InterPro" id="IPR005467">
    <property type="entry name" value="His_kinase_dom"/>
</dbReference>
<dbReference type="AlphaFoldDB" id="A0AAU6UCA7"/>
<dbReference type="PANTHER" id="PTHR43065:SF42">
    <property type="entry name" value="TWO-COMPONENT SENSOR PPRA"/>
    <property type="match status" value="1"/>
</dbReference>
<dbReference type="PANTHER" id="PTHR43065">
    <property type="entry name" value="SENSOR HISTIDINE KINASE"/>
    <property type="match status" value="1"/>
</dbReference>
<evidence type="ECO:0000256" key="4">
    <source>
        <dbReference type="SAM" id="Coils"/>
    </source>
</evidence>
<comment type="catalytic activity">
    <reaction evidence="1">
        <text>ATP + protein L-histidine = ADP + protein N-phospho-L-histidine.</text>
        <dbReference type="EC" id="2.7.13.3"/>
    </reaction>
</comment>
<feature type="transmembrane region" description="Helical" evidence="5">
    <location>
        <begin position="21"/>
        <end position="43"/>
    </location>
</feature>
<evidence type="ECO:0000256" key="5">
    <source>
        <dbReference type="SAM" id="Phobius"/>
    </source>
</evidence>
<evidence type="ECO:0000259" key="6">
    <source>
        <dbReference type="PROSITE" id="PS50109"/>
    </source>
</evidence>
<dbReference type="CDD" id="cd00075">
    <property type="entry name" value="HATPase"/>
    <property type="match status" value="1"/>
</dbReference>
<dbReference type="CDD" id="cd00082">
    <property type="entry name" value="HisKA"/>
    <property type="match status" value="1"/>
</dbReference>
<name>A0AAU6UCA7_UNCXX</name>
<feature type="coiled-coil region" evidence="4">
    <location>
        <begin position="348"/>
        <end position="396"/>
    </location>
</feature>
<protein>
    <recommendedName>
        <fullName evidence="2">histidine kinase</fullName>
        <ecNumber evidence="2">2.7.13.3</ecNumber>
    </recommendedName>
</protein>
<dbReference type="Gene3D" id="3.30.565.10">
    <property type="entry name" value="Histidine kinase-like ATPase, C-terminal domain"/>
    <property type="match status" value="1"/>
</dbReference>
<dbReference type="EMBL" id="CP095346">
    <property type="protein sequence ID" value="XAG71871.1"/>
    <property type="molecule type" value="Genomic_DNA"/>
</dbReference>
<keyword evidence="5" id="KW-1133">Transmembrane helix</keyword>
<dbReference type="InterPro" id="IPR003661">
    <property type="entry name" value="HisK_dim/P_dom"/>
</dbReference>
<dbReference type="Gene3D" id="1.10.287.130">
    <property type="match status" value="1"/>
</dbReference>
<dbReference type="InterPro" id="IPR033414">
    <property type="entry name" value="Sensor_dom"/>
</dbReference>
<dbReference type="EC" id="2.7.13.3" evidence="2"/>
<dbReference type="InterPro" id="IPR036890">
    <property type="entry name" value="HATPase_C_sf"/>
</dbReference>
<dbReference type="SUPFAM" id="SSF55874">
    <property type="entry name" value="ATPase domain of HSP90 chaperone/DNA topoisomerase II/histidine kinase"/>
    <property type="match status" value="1"/>
</dbReference>
<evidence type="ECO:0000256" key="1">
    <source>
        <dbReference type="ARBA" id="ARBA00000085"/>
    </source>
</evidence>
<dbReference type="PRINTS" id="PR00344">
    <property type="entry name" value="BCTRLSENSOR"/>
</dbReference>
<evidence type="ECO:0000256" key="2">
    <source>
        <dbReference type="ARBA" id="ARBA00012438"/>
    </source>
</evidence>
<keyword evidence="4" id="KW-0175">Coiled coil</keyword>
<evidence type="ECO:0000313" key="7">
    <source>
        <dbReference type="EMBL" id="XAG71871.1"/>
    </source>
</evidence>
<keyword evidence="7" id="KW-0547">Nucleotide-binding</keyword>
<dbReference type="InterPro" id="IPR003594">
    <property type="entry name" value="HATPase_dom"/>
</dbReference>
<keyword evidence="3" id="KW-0597">Phosphoprotein</keyword>
<organism evidence="7">
    <name type="scientific">bacterium 19NY04SH03</name>
    <dbReference type="NCBI Taxonomy" id="2920647"/>
    <lineage>
        <taxon>Bacteria</taxon>
    </lineage>
</organism>
<proteinExistence type="predicted"/>
<dbReference type="PROSITE" id="PS50109">
    <property type="entry name" value="HIS_KIN"/>
    <property type="match status" value="1"/>
</dbReference>
<dbReference type="Pfam" id="PF02518">
    <property type="entry name" value="HATPase_c"/>
    <property type="match status" value="1"/>
</dbReference>
<evidence type="ECO:0000256" key="3">
    <source>
        <dbReference type="ARBA" id="ARBA00022553"/>
    </source>
</evidence>
<keyword evidence="7" id="KW-0067">ATP-binding</keyword>